<evidence type="ECO:0000256" key="2">
    <source>
        <dbReference type="ARBA" id="ARBA00009784"/>
    </source>
</evidence>
<reference evidence="8 9" key="1">
    <citation type="submission" date="2019-02" db="EMBL/GenBank/DDBJ databases">
        <title>Genomic Encyclopedia of Type Strains, Phase IV (KMG-IV): sequencing the most valuable type-strain genomes for metagenomic binning, comparative biology and taxonomic classification.</title>
        <authorList>
            <person name="Goeker M."/>
        </authorList>
    </citation>
    <scope>NUCLEOTIDE SEQUENCE [LARGE SCALE GENOMIC DNA]</scope>
    <source>
        <strain evidence="8 9">DSM 19570</strain>
    </source>
</reference>
<feature type="transmembrane region" description="Helical" evidence="7">
    <location>
        <begin position="124"/>
        <end position="150"/>
    </location>
</feature>
<feature type="transmembrane region" description="Helical" evidence="7">
    <location>
        <begin position="189"/>
        <end position="212"/>
    </location>
</feature>
<keyword evidence="5 7" id="KW-1133">Transmembrane helix</keyword>
<sequence length="231" mass="24320">MGELITAFAKGLLLAPLTLLPIINPIGVAPMYLALLGPVDETTGKRVAKRVGINAALVLLGAMFIGAQLLRMFGISLPIVRVAGGLIVAATAWKLLGDPQVDRATESVGHHSVRDPAVLMEHSFYPLTFPFTVGPGSIAASITLGATLSFSKPVGIANGAAMAVGVGLTAYTIYLCYRFAPRLVRVLGSVGTTVLLRFSAFILLCVGVQIVWDGLADLVLEVSREVRQQAR</sequence>
<keyword evidence="3" id="KW-1003">Cell membrane</keyword>
<feature type="transmembrane region" description="Helical" evidence="7">
    <location>
        <begin position="156"/>
        <end position="177"/>
    </location>
</feature>
<keyword evidence="4 7" id="KW-0812">Transmembrane</keyword>
<feature type="transmembrane region" description="Helical" evidence="7">
    <location>
        <begin position="51"/>
        <end position="69"/>
    </location>
</feature>
<evidence type="ECO:0000256" key="3">
    <source>
        <dbReference type="ARBA" id="ARBA00022475"/>
    </source>
</evidence>
<evidence type="ECO:0000256" key="7">
    <source>
        <dbReference type="RuleBase" id="RU362048"/>
    </source>
</evidence>
<keyword evidence="9" id="KW-1185">Reference proteome</keyword>
<proteinExistence type="inferred from homology"/>
<evidence type="ECO:0000256" key="5">
    <source>
        <dbReference type="ARBA" id="ARBA00022989"/>
    </source>
</evidence>
<accession>A0A4Q7VW54</accession>
<protein>
    <recommendedName>
        <fullName evidence="7">UPF0056 membrane protein</fullName>
    </recommendedName>
</protein>
<evidence type="ECO:0000313" key="9">
    <source>
        <dbReference type="Proteomes" id="UP000293671"/>
    </source>
</evidence>
<dbReference type="Proteomes" id="UP000293671">
    <property type="component" value="Unassembled WGS sequence"/>
</dbReference>
<dbReference type="GO" id="GO:0005886">
    <property type="term" value="C:plasma membrane"/>
    <property type="evidence" value="ECO:0007669"/>
    <property type="project" value="UniProtKB-SubCell"/>
</dbReference>
<dbReference type="RefSeq" id="WP_130431308.1">
    <property type="nucleotide sequence ID" value="NZ_SHKP01000005.1"/>
</dbReference>
<dbReference type="PANTHER" id="PTHR33508:SF1">
    <property type="entry name" value="UPF0056 MEMBRANE PROTEIN YHCE"/>
    <property type="match status" value="1"/>
</dbReference>
<dbReference type="AlphaFoldDB" id="A0A4Q7VW54"/>
<dbReference type="Pfam" id="PF01914">
    <property type="entry name" value="MarC"/>
    <property type="match status" value="1"/>
</dbReference>
<organism evidence="8 9">
    <name type="scientific">Rivibacter subsaxonicus</name>
    <dbReference type="NCBI Taxonomy" id="457575"/>
    <lineage>
        <taxon>Bacteria</taxon>
        <taxon>Pseudomonadati</taxon>
        <taxon>Pseudomonadota</taxon>
        <taxon>Betaproteobacteria</taxon>
        <taxon>Burkholderiales</taxon>
        <taxon>Rivibacter</taxon>
    </lineage>
</organism>
<evidence type="ECO:0000256" key="4">
    <source>
        <dbReference type="ARBA" id="ARBA00022692"/>
    </source>
</evidence>
<gene>
    <name evidence="8" type="ORF">EV670_1593</name>
</gene>
<dbReference type="EMBL" id="SHKP01000005">
    <property type="protein sequence ID" value="RZU00880.1"/>
    <property type="molecule type" value="Genomic_DNA"/>
</dbReference>
<dbReference type="OrthoDB" id="21094at2"/>
<dbReference type="PANTHER" id="PTHR33508">
    <property type="entry name" value="UPF0056 MEMBRANE PROTEIN YHCE"/>
    <property type="match status" value="1"/>
</dbReference>
<comment type="similarity">
    <text evidence="2 7">Belongs to the UPF0056 (MarC) family.</text>
</comment>
<keyword evidence="6 7" id="KW-0472">Membrane</keyword>
<evidence type="ECO:0000313" key="8">
    <source>
        <dbReference type="EMBL" id="RZU00880.1"/>
    </source>
</evidence>
<evidence type="ECO:0000256" key="1">
    <source>
        <dbReference type="ARBA" id="ARBA00004651"/>
    </source>
</evidence>
<comment type="caution">
    <text evidence="8">The sequence shown here is derived from an EMBL/GenBank/DDBJ whole genome shotgun (WGS) entry which is preliminary data.</text>
</comment>
<comment type="subcellular location">
    <subcellularLocation>
        <location evidence="1 7">Cell membrane</location>
        <topology evidence="1 7">Multi-pass membrane protein</topology>
    </subcellularLocation>
</comment>
<evidence type="ECO:0000256" key="6">
    <source>
        <dbReference type="ARBA" id="ARBA00023136"/>
    </source>
</evidence>
<dbReference type="InterPro" id="IPR002771">
    <property type="entry name" value="Multi_antbiot-R_MarC"/>
</dbReference>
<feature type="transmembrane region" description="Helical" evidence="7">
    <location>
        <begin position="75"/>
        <end position="96"/>
    </location>
</feature>
<dbReference type="NCBIfam" id="TIGR00427">
    <property type="entry name" value="NAAT family transporter"/>
    <property type="match status" value="1"/>
</dbReference>
<feature type="transmembrane region" description="Helical" evidence="7">
    <location>
        <begin position="12"/>
        <end position="39"/>
    </location>
</feature>
<name>A0A4Q7VW54_9BURK</name>